<gene>
    <name evidence="1" type="ORF">ACFSQZ_11690</name>
</gene>
<keyword evidence="2" id="KW-1185">Reference proteome</keyword>
<reference evidence="2" key="1">
    <citation type="journal article" date="2019" name="Int. J. Syst. Evol. Microbiol.">
        <title>The Global Catalogue of Microorganisms (GCM) 10K type strain sequencing project: providing services to taxonomists for standard genome sequencing and annotation.</title>
        <authorList>
            <consortium name="The Broad Institute Genomics Platform"/>
            <consortium name="The Broad Institute Genome Sequencing Center for Infectious Disease"/>
            <person name="Wu L."/>
            <person name="Ma J."/>
        </authorList>
    </citation>
    <scope>NUCLEOTIDE SEQUENCE [LARGE SCALE GENOMIC DNA]</scope>
    <source>
        <strain evidence="2">JCM 16545</strain>
    </source>
</reference>
<evidence type="ECO:0000313" key="1">
    <source>
        <dbReference type="EMBL" id="MFD2277133.1"/>
    </source>
</evidence>
<organism evidence="1 2">
    <name type="scientific">Rubritalea spongiae</name>
    <dbReference type="NCBI Taxonomy" id="430797"/>
    <lineage>
        <taxon>Bacteria</taxon>
        <taxon>Pseudomonadati</taxon>
        <taxon>Verrucomicrobiota</taxon>
        <taxon>Verrucomicrobiia</taxon>
        <taxon>Verrucomicrobiales</taxon>
        <taxon>Rubritaleaceae</taxon>
        <taxon>Rubritalea</taxon>
    </lineage>
</organism>
<dbReference type="RefSeq" id="WP_377094086.1">
    <property type="nucleotide sequence ID" value="NZ_JBHSJM010000001.1"/>
</dbReference>
<protein>
    <submittedName>
        <fullName evidence="1">Uncharacterized protein</fullName>
    </submittedName>
</protein>
<dbReference type="Proteomes" id="UP001597297">
    <property type="component" value="Unassembled WGS sequence"/>
</dbReference>
<comment type="caution">
    <text evidence="1">The sequence shown here is derived from an EMBL/GenBank/DDBJ whole genome shotgun (WGS) entry which is preliminary data.</text>
</comment>
<evidence type="ECO:0000313" key="2">
    <source>
        <dbReference type="Proteomes" id="UP001597297"/>
    </source>
</evidence>
<sequence length="157" mass="17590">MKTKLMQTILTVVFAGNLFAEDDSKKYFDDVLRIDSFRSLTVNGELPPQKEGVFDEESRNAAALVRSEALPFIHLNPSALAEFKALGQNEAEGSSISAVLLQELISDFESQEQNNAIPSMLSFYIARSKVEVLSPRQRVLCYVMIKSAMRQSRAKQK</sequence>
<proteinExistence type="predicted"/>
<dbReference type="EMBL" id="JBHUJC010000041">
    <property type="protein sequence ID" value="MFD2277133.1"/>
    <property type="molecule type" value="Genomic_DNA"/>
</dbReference>
<name>A0ABW5E3F3_9BACT</name>
<accession>A0ABW5E3F3</accession>